<dbReference type="Gene3D" id="1.10.10.60">
    <property type="entry name" value="Homeodomain-like"/>
    <property type="match status" value="2"/>
</dbReference>
<dbReference type="InterPro" id="IPR018060">
    <property type="entry name" value="HTH_AraC"/>
</dbReference>
<dbReference type="SUPFAM" id="SSF46689">
    <property type="entry name" value="Homeodomain-like"/>
    <property type="match status" value="2"/>
</dbReference>
<dbReference type="InterPro" id="IPR014710">
    <property type="entry name" value="RmlC-like_jellyroll"/>
</dbReference>
<evidence type="ECO:0000313" key="7">
    <source>
        <dbReference type="EMBL" id="KAF1721424.1"/>
    </source>
</evidence>
<protein>
    <submittedName>
        <fullName evidence="7">AraC family transcriptional regulator</fullName>
    </submittedName>
</protein>
<evidence type="ECO:0000313" key="8">
    <source>
        <dbReference type="Proteomes" id="UP000781710"/>
    </source>
</evidence>
<sequence>MPGSPRLKGGGEQGLRVTKEDLPVREERTGAEGVALPAGQLPARRAGCVGTGEILALPSGVQLARLVPTIPARELPRHSHEEAHLILVLSGKYITSAQRGPSACPEGALIYNAPGTTHRDRFHDLKGEFVTMMIPESLRLQWGGRLDRGARHVGRTGQALASGIATTMMSWQDDDVSLAQVLLDELLAGISGPEDDVRGTPGWMLLAEAYLRDLHDRPADMARLASICDVHPVHLARVFRMRHGCTPVEYSRKLRLERAAAELLRGNDSIAEVASAFGFSDQSHFHRLFKRAYGRSPSLYRRFG</sequence>
<evidence type="ECO:0000256" key="3">
    <source>
        <dbReference type="ARBA" id="ARBA00023159"/>
    </source>
</evidence>
<name>A0ABQ6ZCL5_9GAMM</name>
<keyword evidence="1" id="KW-0805">Transcription regulation</keyword>
<feature type="domain" description="HTH araC/xylS-type" evidence="6">
    <location>
        <begin position="205"/>
        <end position="303"/>
    </location>
</feature>
<feature type="region of interest" description="Disordered" evidence="5">
    <location>
        <begin position="1"/>
        <end position="30"/>
    </location>
</feature>
<evidence type="ECO:0000256" key="5">
    <source>
        <dbReference type="SAM" id="MobiDB-lite"/>
    </source>
</evidence>
<reference evidence="7 8" key="1">
    <citation type="submission" date="2017-10" db="EMBL/GenBank/DDBJ databases">
        <title>Whole genome sequencing of members of genus Pseudoxanthomonas.</title>
        <authorList>
            <person name="Kumar S."/>
            <person name="Bansal K."/>
            <person name="Kaur A."/>
            <person name="Patil P."/>
            <person name="Sharma S."/>
            <person name="Patil P.B."/>
        </authorList>
    </citation>
    <scope>NUCLEOTIDE SEQUENCE [LARGE SCALE GENOMIC DNA]</scope>
    <source>
        <strain evidence="7 8">DSM 17109</strain>
    </source>
</reference>
<evidence type="ECO:0000256" key="1">
    <source>
        <dbReference type="ARBA" id="ARBA00023015"/>
    </source>
</evidence>
<evidence type="ECO:0000259" key="6">
    <source>
        <dbReference type="PROSITE" id="PS01124"/>
    </source>
</evidence>
<keyword evidence="8" id="KW-1185">Reference proteome</keyword>
<dbReference type="PANTHER" id="PTHR46796">
    <property type="entry name" value="HTH-TYPE TRANSCRIPTIONAL ACTIVATOR RHAS-RELATED"/>
    <property type="match status" value="1"/>
</dbReference>
<dbReference type="InterPro" id="IPR018062">
    <property type="entry name" value="HTH_AraC-typ_CS"/>
</dbReference>
<dbReference type="InterPro" id="IPR003313">
    <property type="entry name" value="AraC-bd"/>
</dbReference>
<dbReference type="InterPro" id="IPR050204">
    <property type="entry name" value="AraC_XylS_family_regulators"/>
</dbReference>
<keyword evidence="3" id="KW-0010">Activator</keyword>
<keyword evidence="4" id="KW-0804">Transcription</keyword>
<dbReference type="EMBL" id="PDWW01000038">
    <property type="protein sequence ID" value="KAF1721424.1"/>
    <property type="molecule type" value="Genomic_DNA"/>
</dbReference>
<dbReference type="Gene3D" id="2.60.120.10">
    <property type="entry name" value="Jelly Rolls"/>
    <property type="match status" value="1"/>
</dbReference>
<dbReference type="SMART" id="SM00342">
    <property type="entry name" value="HTH_ARAC"/>
    <property type="match status" value="1"/>
</dbReference>
<dbReference type="PROSITE" id="PS01124">
    <property type="entry name" value="HTH_ARAC_FAMILY_2"/>
    <property type="match status" value="1"/>
</dbReference>
<proteinExistence type="predicted"/>
<accession>A0ABQ6ZCL5</accession>
<dbReference type="Pfam" id="PF02311">
    <property type="entry name" value="AraC_binding"/>
    <property type="match status" value="1"/>
</dbReference>
<organism evidence="7 8">
    <name type="scientific">Pseudoxanthomonas japonensis</name>
    <dbReference type="NCBI Taxonomy" id="69284"/>
    <lineage>
        <taxon>Bacteria</taxon>
        <taxon>Pseudomonadati</taxon>
        <taxon>Pseudomonadota</taxon>
        <taxon>Gammaproteobacteria</taxon>
        <taxon>Lysobacterales</taxon>
        <taxon>Lysobacteraceae</taxon>
        <taxon>Pseudoxanthomonas</taxon>
    </lineage>
</organism>
<keyword evidence="2" id="KW-0238">DNA-binding</keyword>
<dbReference type="PRINTS" id="PR00032">
    <property type="entry name" value="HTHARAC"/>
</dbReference>
<dbReference type="InterPro" id="IPR009057">
    <property type="entry name" value="Homeodomain-like_sf"/>
</dbReference>
<evidence type="ECO:0000256" key="4">
    <source>
        <dbReference type="ARBA" id="ARBA00023163"/>
    </source>
</evidence>
<dbReference type="InterPro" id="IPR020449">
    <property type="entry name" value="Tscrpt_reg_AraC-type_HTH"/>
</dbReference>
<dbReference type="Pfam" id="PF12833">
    <property type="entry name" value="HTH_18"/>
    <property type="match status" value="1"/>
</dbReference>
<gene>
    <name evidence="7" type="ORF">CSC78_18115</name>
</gene>
<comment type="caution">
    <text evidence="7">The sequence shown here is derived from an EMBL/GenBank/DDBJ whole genome shotgun (WGS) entry which is preliminary data.</text>
</comment>
<dbReference type="PROSITE" id="PS00041">
    <property type="entry name" value="HTH_ARAC_FAMILY_1"/>
    <property type="match status" value="1"/>
</dbReference>
<dbReference type="Proteomes" id="UP000781710">
    <property type="component" value="Unassembled WGS sequence"/>
</dbReference>
<evidence type="ECO:0000256" key="2">
    <source>
        <dbReference type="ARBA" id="ARBA00023125"/>
    </source>
</evidence>
<feature type="compositionally biased region" description="Basic and acidic residues" evidence="5">
    <location>
        <begin position="17"/>
        <end position="30"/>
    </location>
</feature>